<dbReference type="Proteomes" id="UP000261680">
    <property type="component" value="Unplaced"/>
</dbReference>
<reference evidence="3" key="1">
    <citation type="submission" date="2025-08" db="UniProtKB">
        <authorList>
            <consortium name="RefSeq"/>
        </authorList>
    </citation>
    <scope>IDENTIFICATION</scope>
    <source>
        <tissue evidence="3">Whole blood</tissue>
    </source>
</reference>
<dbReference type="InterPro" id="IPR027883">
    <property type="entry name" value="Redic1-like"/>
</dbReference>
<accession>A0A8M1GQ80</accession>
<evidence type="ECO:0000256" key="1">
    <source>
        <dbReference type="SAM" id="MobiDB-lite"/>
    </source>
</evidence>
<proteinExistence type="predicted"/>
<sequence length="715" mass="82134">MVLTVTSQPRLSCSCWLPNLLSQPWQFECQQYTYDAAQNRIDWVLCSTSSKWSIRTELLGSMLKNKLSKCTRVLIKQERRKQKEYFEKKRLKSKMKLLGVSSPVKNSTVSLDLLNLYMVNHISCQKKTPETVRKPIHVNMHRDVKMPLRKHNLELPMSPHRVPSNLCIDDRDNRYILARLGSKKELDTVQLSQVMDSYRVFKPQFNRIENYTFSQPSFSAELSSNKNITKHSFILRIAPSSQKVLCEKQNEQLSKGNYSNSLVSQLNENQDALSPPHKTAQFGSLFERLGSPGNRNFLTGRPVVVMGEECGSMDEQRQSDFITEKQSVQHVWGENRRVSNFLEDVNQPEASLISETCNSFISENVNFLNIDQQRIKKNFDKCGYDSMGDICAITSSDKNDSTDRCIRSIFTYPELTHSNSTFNKTIYPEKCQPNKRYQKEYHNNERNTLTTSFEKDCYAASSEKKGKFESDYQEKTPQNGSQTYPVNHMGNICLEELHLKQPWDFGLGEILMEEGRTCSLKDRPTSAKNICQYLDSSQSSQSTSYSPRPTDSCFSSSSEMPSEDEEQILQQIEESNRKSIRIKETTNNFYLERMPKLPCGRIIKNNAKIHKQKENLHQFSMKNNTDKFLQCQCNSAYILQNKTSTNYIPQVARCDAWVQTDSEPVMEEKSDAAIQCDIISKCKCRSDVSSLCNVGRCSENIKADTTGGQEILKNN</sequence>
<evidence type="ECO:0000313" key="2">
    <source>
        <dbReference type="Proteomes" id="UP000261680"/>
    </source>
</evidence>
<feature type="compositionally biased region" description="Low complexity" evidence="1">
    <location>
        <begin position="538"/>
        <end position="560"/>
    </location>
</feature>
<evidence type="ECO:0000313" key="3">
    <source>
        <dbReference type="RefSeq" id="XP_040497873.1"/>
    </source>
</evidence>
<organism evidence="2 3">
    <name type="scientific">Ursus maritimus</name>
    <name type="common">Polar bear</name>
    <name type="synonym">Thalarctos maritimus</name>
    <dbReference type="NCBI Taxonomy" id="29073"/>
    <lineage>
        <taxon>Eukaryota</taxon>
        <taxon>Metazoa</taxon>
        <taxon>Chordata</taxon>
        <taxon>Craniata</taxon>
        <taxon>Vertebrata</taxon>
        <taxon>Euteleostomi</taxon>
        <taxon>Mammalia</taxon>
        <taxon>Eutheria</taxon>
        <taxon>Laurasiatheria</taxon>
        <taxon>Carnivora</taxon>
        <taxon>Caniformia</taxon>
        <taxon>Ursidae</taxon>
        <taxon>Ursus</taxon>
    </lineage>
</organism>
<dbReference type="RefSeq" id="XP_040497873.1">
    <property type="nucleotide sequence ID" value="XM_040641939.1"/>
</dbReference>
<dbReference type="PANTHER" id="PTHR35158">
    <property type="entry name" value="CDNA SEQUENCE CN725425"/>
    <property type="match status" value="1"/>
</dbReference>
<dbReference type="GeneID" id="103675579"/>
<dbReference type="PANTHER" id="PTHR35158:SF1">
    <property type="entry name" value="CDNA SEQUENCE CN725425"/>
    <property type="match status" value="1"/>
</dbReference>
<dbReference type="AlphaFoldDB" id="A0A8M1GQ80"/>
<dbReference type="KEGG" id="umr:103675579"/>
<dbReference type="Pfam" id="PF15089">
    <property type="entry name" value="Redic1-like"/>
    <property type="match status" value="1"/>
</dbReference>
<dbReference type="CTD" id="283461"/>
<name>A0A8M1GQ80_URSMA</name>
<keyword evidence="2" id="KW-1185">Reference proteome</keyword>
<protein>
    <submittedName>
        <fullName evidence="3">Uncharacterized protein C12orf40 homolog</fullName>
    </submittedName>
</protein>
<gene>
    <name evidence="3" type="primary">CUNH12orf40</name>
</gene>
<feature type="region of interest" description="Disordered" evidence="1">
    <location>
        <begin position="538"/>
        <end position="565"/>
    </location>
</feature>
<dbReference type="OrthoDB" id="6430388at2759"/>